<evidence type="ECO:0000313" key="2">
    <source>
        <dbReference type="Proteomes" id="UP000579153"/>
    </source>
</evidence>
<keyword evidence="2" id="KW-1185">Reference proteome</keyword>
<dbReference type="RefSeq" id="WP_185073530.1">
    <property type="nucleotide sequence ID" value="NZ_JACHMB010000001.1"/>
</dbReference>
<comment type="caution">
    <text evidence="1">The sequence shown here is derived from an EMBL/GenBank/DDBJ whole genome shotgun (WGS) entry which is preliminary data.</text>
</comment>
<evidence type="ECO:0000313" key="1">
    <source>
        <dbReference type="EMBL" id="MBB5780219.1"/>
    </source>
</evidence>
<protein>
    <submittedName>
        <fullName evidence="1">Signal transduction histidine kinase</fullName>
    </submittedName>
</protein>
<dbReference type="Gene3D" id="3.30.565.10">
    <property type="entry name" value="Histidine kinase-like ATPase, C-terminal domain"/>
    <property type="match status" value="1"/>
</dbReference>
<accession>A0A7W9GAJ9</accession>
<proteinExistence type="predicted"/>
<organism evidence="1 2">
    <name type="scientific">Nonomuraea jabiensis</name>
    <dbReference type="NCBI Taxonomy" id="882448"/>
    <lineage>
        <taxon>Bacteria</taxon>
        <taxon>Bacillati</taxon>
        <taxon>Actinomycetota</taxon>
        <taxon>Actinomycetes</taxon>
        <taxon>Streptosporangiales</taxon>
        <taxon>Streptosporangiaceae</taxon>
        <taxon>Nonomuraea</taxon>
    </lineage>
</organism>
<dbReference type="EMBL" id="JACHMB010000001">
    <property type="protein sequence ID" value="MBB5780219.1"/>
    <property type="molecule type" value="Genomic_DNA"/>
</dbReference>
<keyword evidence="1" id="KW-0418">Kinase</keyword>
<dbReference type="InterPro" id="IPR036890">
    <property type="entry name" value="HATPase_C_sf"/>
</dbReference>
<sequence>MTVVPDVIIGPSPVTGLRESVKAFVADWGEQAGIPVEVWALPEGAVSREAALLAFEVLVEAFSAVERATYVSMALTAGVTLRLTVCDDGPGLGSHGVIDRSGLHARAAALGGRYDIASSVGNGTTVTLELPL</sequence>
<dbReference type="Proteomes" id="UP000579153">
    <property type="component" value="Unassembled WGS sequence"/>
</dbReference>
<reference evidence="1 2" key="1">
    <citation type="submission" date="2020-08" db="EMBL/GenBank/DDBJ databases">
        <title>Sequencing the genomes of 1000 actinobacteria strains.</title>
        <authorList>
            <person name="Klenk H.-P."/>
        </authorList>
    </citation>
    <scope>NUCLEOTIDE SEQUENCE [LARGE SCALE GENOMIC DNA]</scope>
    <source>
        <strain evidence="1 2">DSM 45507</strain>
    </source>
</reference>
<dbReference type="GO" id="GO:0016301">
    <property type="term" value="F:kinase activity"/>
    <property type="evidence" value="ECO:0007669"/>
    <property type="project" value="UniProtKB-KW"/>
</dbReference>
<dbReference type="SUPFAM" id="SSF55874">
    <property type="entry name" value="ATPase domain of HSP90 chaperone/DNA topoisomerase II/histidine kinase"/>
    <property type="match status" value="1"/>
</dbReference>
<gene>
    <name evidence="1" type="ORF">HD596_006975</name>
</gene>
<keyword evidence="1" id="KW-0808">Transferase</keyword>
<name>A0A7W9GAJ9_9ACTN</name>
<dbReference type="AlphaFoldDB" id="A0A7W9GAJ9"/>